<dbReference type="Pfam" id="PF01433">
    <property type="entry name" value="Peptidase_M1"/>
    <property type="match status" value="1"/>
</dbReference>
<feature type="binding site" evidence="11">
    <location>
        <position position="318"/>
    </location>
    <ligand>
        <name>Zn(2+)</name>
        <dbReference type="ChEBI" id="CHEBI:29105"/>
        <note>catalytic</note>
    </ligand>
</feature>
<accession>A0AAV9I970</accession>
<evidence type="ECO:0000256" key="10">
    <source>
        <dbReference type="PIRSR" id="PIRSR634015-2"/>
    </source>
</evidence>
<dbReference type="InterPro" id="IPR034015">
    <property type="entry name" value="M1_LTA4H"/>
</dbReference>
<evidence type="ECO:0000256" key="5">
    <source>
        <dbReference type="ARBA" id="ARBA00022723"/>
    </source>
</evidence>
<dbReference type="FunFam" id="3.30.2010.30:FF:000001">
    <property type="entry name" value="Leukotriene A(4) hydrolase"/>
    <property type="match status" value="1"/>
</dbReference>
<sequence length="647" mass="73255">MLKKRLVSPPAEFHDPSTFSNPSMYFTRHISLELDINPFLKLIRGIVTLEVEILQVEQDPYLVLDIRGLEISKVQDPRTGKGYSYQIENGKLGSALKISLAGMSLHEQTVHVRVSYNTQGEGGSHPVGGACGWLSPEQTAGGKLPYLFTQSQSIHARSIFPCQDTPSVKAPFMATISVPVEFRAVMSALLVEERRKQVRNDGSSYNLFIFEQNIPVPSYLISLVVGELESQELSERCRVWTEPAMVEAACFEFGQTEQFVKAVESLCGAYVWSRCDILCLPPSFPYGAMENPCITFVTPTLLAGDRSLVSVIILEIVHCWSGNLVTCSNWQDFWLNEGISLYLARKVTAKVRHKDSRIKGTLESLFGLETYLGRVSLKQALESLGKNHPYTRLVPDLSDGADPDDAFGACSYEKGFNLLLKLETILGEMRILRFLRNYFERFQFQSVSTSNFVAYFSEYFRTNLSKPEFDSVGRIVFKGFNWDDWLFSTGDPPEYPQVDLSLVHEAQTLAQRCIEKEAKELSASEFEGWDSSQLIVFLDALLSQDCSQDLVKRLDMLLRLNRGPKGRNAEVRFLWLRLALKAHYEPAVENAVEFVTIQGRMKYIRQIYKDLQTVFPKGSLAVNTFTKNRKRYHNIAAKLLAKDLKLE</sequence>
<dbReference type="SUPFAM" id="SSF63737">
    <property type="entry name" value="Leukotriene A4 hydrolase N-terminal domain"/>
    <property type="match status" value="1"/>
</dbReference>
<comment type="similarity">
    <text evidence="2">Belongs to the peptidase M1 family.</text>
</comment>
<dbReference type="EMBL" id="JANCYU010000020">
    <property type="protein sequence ID" value="KAK4523877.1"/>
    <property type="molecule type" value="Genomic_DNA"/>
</dbReference>
<dbReference type="AlphaFoldDB" id="A0AAV9I970"/>
<evidence type="ECO:0000256" key="8">
    <source>
        <dbReference type="ARBA" id="ARBA00023049"/>
    </source>
</evidence>
<dbReference type="CDD" id="cd09599">
    <property type="entry name" value="M1_LTA4H"/>
    <property type="match status" value="1"/>
</dbReference>
<evidence type="ECO:0000256" key="4">
    <source>
        <dbReference type="ARBA" id="ARBA00022670"/>
    </source>
</evidence>
<dbReference type="GO" id="GO:0006508">
    <property type="term" value="P:proteolysis"/>
    <property type="evidence" value="ECO:0007669"/>
    <property type="project" value="UniProtKB-KW"/>
</dbReference>
<name>A0AAV9I970_9RHOD</name>
<dbReference type="InterPro" id="IPR015211">
    <property type="entry name" value="Peptidase_M1_C"/>
</dbReference>
<dbReference type="Pfam" id="PF17900">
    <property type="entry name" value="Peptidase_M1_N"/>
    <property type="match status" value="1"/>
</dbReference>
<dbReference type="Gene3D" id="1.10.390.10">
    <property type="entry name" value="Neutral Protease Domain 2"/>
    <property type="match status" value="1"/>
</dbReference>
<evidence type="ECO:0000256" key="6">
    <source>
        <dbReference type="ARBA" id="ARBA00022801"/>
    </source>
</evidence>
<feature type="binding site" evidence="10">
    <location>
        <begin position="285"/>
        <end position="290"/>
    </location>
    <ligand>
        <name>a peptide</name>
        <dbReference type="ChEBI" id="CHEBI:60466"/>
    </ligand>
</feature>
<dbReference type="Proteomes" id="UP001300502">
    <property type="component" value="Unassembled WGS sequence"/>
</dbReference>
<proteinExistence type="inferred from homology"/>
<evidence type="ECO:0000256" key="3">
    <source>
        <dbReference type="ARBA" id="ARBA00022490"/>
    </source>
</evidence>
<feature type="domain" description="Peptidase M1 leukotriene A4 hydrolase/aminopeptidase C-terminal" evidence="12">
    <location>
        <begin position="501"/>
        <end position="644"/>
    </location>
</feature>
<evidence type="ECO:0000313" key="13">
    <source>
        <dbReference type="EMBL" id="KAK4523877.1"/>
    </source>
</evidence>
<dbReference type="PRINTS" id="PR00756">
    <property type="entry name" value="ALADIPTASE"/>
</dbReference>
<dbReference type="PANTHER" id="PTHR45726:SF3">
    <property type="entry name" value="LEUKOTRIENE A-4 HYDROLASE"/>
    <property type="match status" value="1"/>
</dbReference>
<keyword evidence="8" id="KW-0482">Metalloprotease</keyword>
<feature type="binding site" evidence="11">
    <location>
        <position position="337"/>
    </location>
    <ligand>
        <name>Zn(2+)</name>
        <dbReference type="ChEBI" id="CHEBI:29105"/>
        <note>catalytic</note>
    </ligand>
</feature>
<evidence type="ECO:0000256" key="11">
    <source>
        <dbReference type="PIRSR" id="PIRSR634015-3"/>
    </source>
</evidence>
<dbReference type="InterPro" id="IPR038502">
    <property type="entry name" value="M1_LTA-4_hydro/amino_C_sf"/>
</dbReference>
<dbReference type="Gene3D" id="1.25.40.320">
    <property type="entry name" value="Peptidase M1, leukotriene A4 hydrolase/aminopeptidase C-terminal domain"/>
    <property type="match status" value="1"/>
</dbReference>
<dbReference type="InterPro" id="IPR027268">
    <property type="entry name" value="Peptidase_M4/M1_CTD_sf"/>
</dbReference>
<dbReference type="InterPro" id="IPR049980">
    <property type="entry name" value="LTA4H_cat"/>
</dbReference>
<evidence type="ECO:0000256" key="2">
    <source>
        <dbReference type="ARBA" id="ARBA00010136"/>
    </source>
</evidence>
<dbReference type="GO" id="GO:0008270">
    <property type="term" value="F:zinc ion binding"/>
    <property type="evidence" value="ECO:0007669"/>
    <property type="project" value="InterPro"/>
</dbReference>
<comment type="cofactor">
    <cofactor evidence="11">
        <name>Zn(2+)</name>
        <dbReference type="ChEBI" id="CHEBI:29105"/>
    </cofactor>
    <text evidence="11">Binds 1 zinc ion per subunit.</text>
</comment>
<dbReference type="GO" id="GO:0005829">
    <property type="term" value="C:cytosol"/>
    <property type="evidence" value="ECO:0007669"/>
    <property type="project" value="TreeGrafter"/>
</dbReference>
<feature type="active site" description="Proton donor" evidence="9">
    <location>
        <position position="412"/>
    </location>
</feature>
<evidence type="ECO:0000259" key="12">
    <source>
        <dbReference type="SMART" id="SM01263"/>
    </source>
</evidence>
<dbReference type="InterPro" id="IPR042097">
    <property type="entry name" value="Aminopeptidase_N-like_N_sf"/>
</dbReference>
<dbReference type="Gene3D" id="2.60.40.1730">
    <property type="entry name" value="tricorn interacting facor f3 domain"/>
    <property type="match status" value="1"/>
</dbReference>
<gene>
    <name evidence="13" type="ORF">GAYE_SCF00G1773</name>
</gene>
<feature type="active site" description="Proton acceptor" evidence="9">
    <location>
        <position position="315"/>
    </location>
</feature>
<comment type="subcellular location">
    <subcellularLocation>
        <location evidence="1">Cytoplasm</location>
    </subcellularLocation>
</comment>
<evidence type="ECO:0000256" key="1">
    <source>
        <dbReference type="ARBA" id="ARBA00004496"/>
    </source>
</evidence>
<keyword evidence="6" id="KW-0378">Hydrolase</keyword>
<dbReference type="SUPFAM" id="SSF55486">
    <property type="entry name" value="Metalloproteases ('zincins'), catalytic domain"/>
    <property type="match status" value="1"/>
</dbReference>
<dbReference type="Gene3D" id="3.30.2010.30">
    <property type="match status" value="1"/>
</dbReference>
<keyword evidence="7 11" id="KW-0862">Zinc</keyword>
<dbReference type="PANTHER" id="PTHR45726">
    <property type="entry name" value="LEUKOTRIENE A-4 HYDROLASE"/>
    <property type="match status" value="1"/>
</dbReference>
<dbReference type="InterPro" id="IPR045357">
    <property type="entry name" value="Aminopeptidase_N-like_N"/>
</dbReference>
<dbReference type="SMART" id="SM01263">
    <property type="entry name" value="Leuk-A4-hydro_C"/>
    <property type="match status" value="1"/>
</dbReference>
<dbReference type="InterPro" id="IPR016024">
    <property type="entry name" value="ARM-type_fold"/>
</dbReference>
<evidence type="ECO:0000313" key="14">
    <source>
        <dbReference type="Proteomes" id="UP001300502"/>
    </source>
</evidence>
<dbReference type="GO" id="GO:0008237">
    <property type="term" value="F:metallopeptidase activity"/>
    <property type="evidence" value="ECO:0007669"/>
    <property type="project" value="UniProtKB-KW"/>
</dbReference>
<dbReference type="InterPro" id="IPR001930">
    <property type="entry name" value="Peptidase_M1"/>
</dbReference>
<keyword evidence="14" id="KW-1185">Reference proteome</keyword>
<dbReference type="Pfam" id="PF09127">
    <property type="entry name" value="Leuk-A4-hydro_C"/>
    <property type="match status" value="1"/>
</dbReference>
<protein>
    <recommendedName>
        <fullName evidence="12">Peptidase M1 leukotriene A4 hydrolase/aminopeptidase C-terminal domain-containing protein</fullName>
    </recommendedName>
</protein>
<organism evidence="13 14">
    <name type="scientific">Galdieria yellowstonensis</name>
    <dbReference type="NCBI Taxonomy" id="3028027"/>
    <lineage>
        <taxon>Eukaryota</taxon>
        <taxon>Rhodophyta</taxon>
        <taxon>Bangiophyceae</taxon>
        <taxon>Galdieriales</taxon>
        <taxon>Galdieriaceae</taxon>
        <taxon>Galdieria</taxon>
    </lineage>
</organism>
<evidence type="ECO:0000256" key="9">
    <source>
        <dbReference type="PIRSR" id="PIRSR634015-1"/>
    </source>
</evidence>
<evidence type="ECO:0000256" key="7">
    <source>
        <dbReference type="ARBA" id="ARBA00022833"/>
    </source>
</evidence>
<comment type="caution">
    <text evidence="13">The sequence shown here is derived from an EMBL/GenBank/DDBJ whole genome shotgun (WGS) entry which is preliminary data.</text>
</comment>
<dbReference type="InterPro" id="IPR014782">
    <property type="entry name" value="Peptidase_M1_dom"/>
</dbReference>
<feature type="binding site" evidence="10">
    <location>
        <begin position="150"/>
        <end position="152"/>
    </location>
    <ligand>
        <name>a peptide</name>
        <dbReference type="ChEBI" id="CHEBI:60466"/>
    </ligand>
</feature>
<keyword evidence="3" id="KW-0963">Cytoplasm</keyword>
<keyword evidence="5 11" id="KW-0479">Metal-binding</keyword>
<keyword evidence="4" id="KW-0645">Protease</keyword>
<dbReference type="SUPFAM" id="SSF48371">
    <property type="entry name" value="ARM repeat"/>
    <property type="match status" value="1"/>
</dbReference>
<reference evidence="13 14" key="1">
    <citation type="submission" date="2022-07" db="EMBL/GenBank/DDBJ databases">
        <title>Genome-wide signatures of adaptation to extreme environments.</title>
        <authorList>
            <person name="Cho C.H."/>
            <person name="Yoon H.S."/>
        </authorList>
    </citation>
    <scope>NUCLEOTIDE SEQUENCE [LARGE SCALE GENOMIC DNA]</scope>
    <source>
        <strain evidence="13 14">108.79 E11</strain>
    </source>
</reference>
<feature type="binding site" evidence="10">
    <location>
        <begin position="600"/>
        <end position="602"/>
    </location>
    <ligand>
        <name>a peptide</name>
        <dbReference type="ChEBI" id="CHEBI:60466"/>
    </ligand>
</feature>